<evidence type="ECO:0000256" key="1">
    <source>
        <dbReference type="ARBA" id="ARBA00022448"/>
    </source>
</evidence>
<proteinExistence type="predicted"/>
<keyword evidence="2" id="KW-0812">Transmembrane</keyword>
<keyword evidence="3" id="KW-1133">Transmembrane helix</keyword>
<accession>A0ABN0QV98</accession>
<evidence type="ECO:0000256" key="4">
    <source>
        <dbReference type="ARBA" id="ARBA00023136"/>
    </source>
</evidence>
<dbReference type="EMBL" id="JAOL01000133">
    <property type="protein sequence ID" value="EUA88739.1"/>
    <property type="molecule type" value="Genomic_DNA"/>
</dbReference>
<name>A0ABN0QV98_MYCUL</name>
<evidence type="ECO:0000256" key="3">
    <source>
        <dbReference type="ARBA" id="ARBA00022989"/>
    </source>
</evidence>
<feature type="domain" description="ABC transporter" evidence="5">
    <location>
        <begin position="21"/>
        <end position="55"/>
    </location>
</feature>
<keyword evidence="1" id="KW-0813">Transport</keyword>
<dbReference type="Pfam" id="PF00005">
    <property type="entry name" value="ABC_tran"/>
    <property type="match status" value="1"/>
</dbReference>
<comment type="caution">
    <text evidence="6">The sequence shown here is derived from an EMBL/GenBank/DDBJ whole genome shotgun (WGS) entry which is preliminary data.</text>
</comment>
<dbReference type="Gene3D" id="3.40.50.300">
    <property type="entry name" value="P-loop containing nucleotide triphosphate hydrolases"/>
    <property type="match status" value="1"/>
</dbReference>
<dbReference type="InterPro" id="IPR050835">
    <property type="entry name" value="ABC_transporter_sub-D"/>
</dbReference>
<keyword evidence="7" id="KW-1185">Reference proteome</keyword>
<gene>
    <name evidence="6" type="ORF">I551_4789</name>
</gene>
<dbReference type="InterPro" id="IPR003439">
    <property type="entry name" value="ABC_transporter-like_ATP-bd"/>
</dbReference>
<evidence type="ECO:0000313" key="7">
    <source>
        <dbReference type="Proteomes" id="UP000020681"/>
    </source>
</evidence>
<sequence length="115" mass="12799">MRDTLTKVALAPLCDRLDEERDWAKVLSPGEQQRAAFARILLTKPKAVFLDESTSALDTGLEFALYELLRNELPDCIVVSVSHRPALERLHNQQLELLGGGPWRLGPVNQEPAPA</sequence>
<dbReference type="SUPFAM" id="SSF52540">
    <property type="entry name" value="P-loop containing nucleoside triphosphate hydrolases"/>
    <property type="match status" value="1"/>
</dbReference>
<protein>
    <submittedName>
        <fullName evidence="6">ABC transporter family protein</fullName>
    </submittedName>
</protein>
<evidence type="ECO:0000256" key="2">
    <source>
        <dbReference type="ARBA" id="ARBA00022692"/>
    </source>
</evidence>
<evidence type="ECO:0000259" key="5">
    <source>
        <dbReference type="Pfam" id="PF00005"/>
    </source>
</evidence>
<dbReference type="InterPro" id="IPR027417">
    <property type="entry name" value="P-loop_NTPase"/>
</dbReference>
<keyword evidence="4" id="KW-0472">Membrane</keyword>
<organism evidence="6 7">
    <name type="scientific">Mycobacterium ulcerans str. Harvey</name>
    <dbReference type="NCBI Taxonomy" id="1299332"/>
    <lineage>
        <taxon>Bacteria</taxon>
        <taxon>Bacillati</taxon>
        <taxon>Actinomycetota</taxon>
        <taxon>Actinomycetes</taxon>
        <taxon>Mycobacteriales</taxon>
        <taxon>Mycobacteriaceae</taxon>
        <taxon>Mycobacterium</taxon>
        <taxon>Mycobacterium ulcerans group</taxon>
    </lineage>
</organism>
<dbReference type="PANTHER" id="PTHR11384:SF59">
    <property type="entry name" value="LYSOSOMAL COBALAMIN TRANSPORTER ABCD4"/>
    <property type="match status" value="1"/>
</dbReference>
<evidence type="ECO:0000313" key="6">
    <source>
        <dbReference type="EMBL" id="EUA88739.1"/>
    </source>
</evidence>
<reference evidence="6 7" key="1">
    <citation type="submission" date="2014-01" db="EMBL/GenBank/DDBJ databases">
        <authorList>
            <person name="Dobos K."/>
            <person name="Lenaerts A."/>
            <person name="Ordway D."/>
            <person name="DeGroote M.A."/>
            <person name="Parker T."/>
            <person name="Sizemore C."/>
            <person name="Tallon L.J."/>
            <person name="Sadzewicz L.K."/>
            <person name="Sengamalay N."/>
            <person name="Fraser C.M."/>
            <person name="Hine E."/>
            <person name="Shefchek K.A."/>
            <person name="Das S.P."/>
            <person name="Tettelin H."/>
        </authorList>
    </citation>
    <scope>NUCLEOTIDE SEQUENCE [LARGE SCALE GENOMIC DNA]</scope>
    <source>
        <strain evidence="6 7">Harvey</strain>
    </source>
</reference>
<dbReference type="PANTHER" id="PTHR11384">
    <property type="entry name" value="ATP-BINDING CASSETTE, SUB-FAMILY D MEMBER"/>
    <property type="match status" value="1"/>
</dbReference>
<dbReference type="Proteomes" id="UP000020681">
    <property type="component" value="Unassembled WGS sequence"/>
</dbReference>